<dbReference type="GO" id="GO:0003677">
    <property type="term" value="F:DNA binding"/>
    <property type="evidence" value="ECO:0007669"/>
    <property type="project" value="UniProtKB-UniRule"/>
</dbReference>
<keyword evidence="2 4" id="KW-0238">DNA-binding</keyword>
<dbReference type="InterPro" id="IPR001647">
    <property type="entry name" value="HTH_TetR"/>
</dbReference>
<dbReference type="Pfam" id="PF00440">
    <property type="entry name" value="TetR_N"/>
    <property type="match status" value="1"/>
</dbReference>
<dbReference type="Pfam" id="PF16925">
    <property type="entry name" value="TetR_C_13"/>
    <property type="match status" value="1"/>
</dbReference>
<dbReference type="KEGG" id="saca:FFV09_21610"/>
<gene>
    <name evidence="6" type="ORF">FFV09_21610</name>
</gene>
<dbReference type="RefSeq" id="WP_141449766.1">
    <property type="nucleotide sequence ID" value="NZ_CP041217.1"/>
</dbReference>
<protein>
    <submittedName>
        <fullName evidence="6">TetR/AcrR family transcriptional regulator</fullName>
    </submittedName>
</protein>
<evidence type="ECO:0000313" key="7">
    <source>
        <dbReference type="Proteomes" id="UP000316968"/>
    </source>
</evidence>
<evidence type="ECO:0000256" key="4">
    <source>
        <dbReference type="PROSITE-ProRule" id="PRU00335"/>
    </source>
</evidence>
<dbReference type="InterPro" id="IPR036271">
    <property type="entry name" value="Tet_transcr_reg_TetR-rel_C_sf"/>
</dbReference>
<keyword evidence="7" id="KW-1185">Reference proteome</keyword>
<keyword evidence="3" id="KW-0804">Transcription</keyword>
<dbReference type="InterPro" id="IPR011075">
    <property type="entry name" value="TetR_C"/>
</dbReference>
<proteinExistence type="predicted"/>
<name>A0A4Y6UZQ6_SACBS</name>
<evidence type="ECO:0000256" key="2">
    <source>
        <dbReference type="ARBA" id="ARBA00023125"/>
    </source>
</evidence>
<sequence>MSRPREFDADTALHQCMEVFWEKGFHATSYEDLTRSTQVKKQSLYGAFKNKRQLFLQSLRMYRQQVLEELERRVASAKTPAAKLEAICEATMQESGEKARRGCLIINSSLEFGDADEEVAQEVRTMLIRLEEMIEQVVRSGQEQGTITRQIGSRALAAHLNNALGGAKIMEKSGASREEIAAVLHTAVALMRTI</sequence>
<evidence type="ECO:0000313" key="6">
    <source>
        <dbReference type="EMBL" id="QDH23229.1"/>
    </source>
</evidence>
<feature type="domain" description="HTH tetR-type" evidence="5">
    <location>
        <begin position="6"/>
        <end position="66"/>
    </location>
</feature>
<dbReference type="SUPFAM" id="SSF48498">
    <property type="entry name" value="Tetracyclin repressor-like, C-terminal domain"/>
    <property type="match status" value="1"/>
</dbReference>
<feature type="DNA-binding region" description="H-T-H motif" evidence="4">
    <location>
        <begin position="29"/>
        <end position="48"/>
    </location>
</feature>
<dbReference type="Gene3D" id="1.10.10.60">
    <property type="entry name" value="Homeodomain-like"/>
    <property type="match status" value="1"/>
</dbReference>
<dbReference type="EMBL" id="CP041217">
    <property type="protein sequence ID" value="QDH23229.1"/>
    <property type="molecule type" value="Genomic_DNA"/>
</dbReference>
<evidence type="ECO:0000256" key="3">
    <source>
        <dbReference type="ARBA" id="ARBA00023163"/>
    </source>
</evidence>
<dbReference type="PROSITE" id="PS50977">
    <property type="entry name" value="HTH_TETR_2"/>
    <property type="match status" value="1"/>
</dbReference>
<dbReference type="SUPFAM" id="SSF46689">
    <property type="entry name" value="Homeodomain-like"/>
    <property type="match status" value="1"/>
</dbReference>
<organism evidence="6 7">
    <name type="scientific">Saccharibacillus brassicae</name>
    <dbReference type="NCBI Taxonomy" id="2583377"/>
    <lineage>
        <taxon>Bacteria</taxon>
        <taxon>Bacillati</taxon>
        <taxon>Bacillota</taxon>
        <taxon>Bacilli</taxon>
        <taxon>Bacillales</taxon>
        <taxon>Paenibacillaceae</taxon>
        <taxon>Saccharibacillus</taxon>
    </lineage>
</organism>
<accession>A0A4Y6UZQ6</accession>
<dbReference type="OrthoDB" id="9795242at2"/>
<dbReference type="Gene3D" id="1.10.357.10">
    <property type="entry name" value="Tetracycline Repressor, domain 2"/>
    <property type="match status" value="1"/>
</dbReference>
<evidence type="ECO:0000259" key="5">
    <source>
        <dbReference type="PROSITE" id="PS50977"/>
    </source>
</evidence>
<dbReference type="Proteomes" id="UP000316968">
    <property type="component" value="Chromosome"/>
</dbReference>
<keyword evidence="1" id="KW-0805">Transcription regulation</keyword>
<evidence type="ECO:0000256" key="1">
    <source>
        <dbReference type="ARBA" id="ARBA00023015"/>
    </source>
</evidence>
<dbReference type="PANTHER" id="PTHR47506:SF10">
    <property type="entry name" value="TRANSCRIPTIONAL REGULATORY PROTEIN"/>
    <property type="match status" value="1"/>
</dbReference>
<dbReference type="PANTHER" id="PTHR47506">
    <property type="entry name" value="TRANSCRIPTIONAL REGULATORY PROTEIN"/>
    <property type="match status" value="1"/>
</dbReference>
<dbReference type="AlphaFoldDB" id="A0A4Y6UZQ6"/>
<reference evidence="6 7" key="1">
    <citation type="submission" date="2019-06" db="EMBL/GenBank/DDBJ databases">
        <title>Saccharibacillus brassicae sp. nov., an endophytic bacterium isolated from Chinese cabbage seeds (Brassica pekinensis).</title>
        <authorList>
            <person name="Jiang L."/>
            <person name="Lee J."/>
            <person name="Kim S.W."/>
        </authorList>
    </citation>
    <scope>NUCLEOTIDE SEQUENCE [LARGE SCALE GENOMIC DNA]</scope>
    <source>
        <strain evidence="7">KCTC 43072 / ATSA2</strain>
    </source>
</reference>
<dbReference type="InterPro" id="IPR009057">
    <property type="entry name" value="Homeodomain-like_sf"/>
</dbReference>